<dbReference type="EMBL" id="BAAASG010000002">
    <property type="protein sequence ID" value="GAA2474079.1"/>
    <property type="molecule type" value="Genomic_DNA"/>
</dbReference>
<name>A0ABN3KXM0_STRLO</name>
<keyword evidence="2" id="KW-0472">Membrane</keyword>
<sequence length="222" mass="23013">MPSPGAGDHGTRLEVGGDTMTSTPTPATPDAQDILADIGDAWLWALGWALATLVPGVVVLVWPQETLHVLAVVIGLHFLLGGAFSFVSAFSRSYGDSGSRLMRILLAFGSVLVGVVCLRHPLQTIAVLSLVVGVFWLLSGLVTVYIAVADRGRAHRGLTFGTGALGVVAGIVVLGYPAESAVALARLLGLWLVLLGAAEVAVALVLRSAGRRVLHASDTPPR</sequence>
<gene>
    <name evidence="3" type="ORF">GCM10010276_06460</name>
</gene>
<proteinExistence type="predicted"/>
<accession>A0ABN3KXM0</accession>
<evidence type="ECO:0000313" key="4">
    <source>
        <dbReference type="Proteomes" id="UP001501777"/>
    </source>
</evidence>
<feature type="region of interest" description="Disordered" evidence="1">
    <location>
        <begin position="1"/>
        <end position="26"/>
    </location>
</feature>
<feature type="transmembrane region" description="Helical" evidence="2">
    <location>
        <begin position="160"/>
        <end position="178"/>
    </location>
</feature>
<feature type="transmembrane region" description="Helical" evidence="2">
    <location>
        <begin position="41"/>
        <end position="62"/>
    </location>
</feature>
<evidence type="ECO:0000313" key="3">
    <source>
        <dbReference type="EMBL" id="GAA2474079.1"/>
    </source>
</evidence>
<comment type="caution">
    <text evidence="3">The sequence shown here is derived from an EMBL/GenBank/DDBJ whole genome shotgun (WGS) entry which is preliminary data.</text>
</comment>
<organism evidence="3 4">
    <name type="scientific">Streptomyces longisporus</name>
    <dbReference type="NCBI Taxonomy" id="1948"/>
    <lineage>
        <taxon>Bacteria</taxon>
        <taxon>Bacillati</taxon>
        <taxon>Actinomycetota</taxon>
        <taxon>Actinomycetes</taxon>
        <taxon>Kitasatosporales</taxon>
        <taxon>Streptomycetaceae</taxon>
        <taxon>Streptomyces</taxon>
    </lineage>
</organism>
<keyword evidence="4" id="KW-1185">Reference proteome</keyword>
<protein>
    <recommendedName>
        <fullName evidence="5">HdeD family acid-resistance protein</fullName>
    </recommendedName>
</protein>
<dbReference type="InterPro" id="IPR052712">
    <property type="entry name" value="Acid_resist_chaperone_HdeD"/>
</dbReference>
<feature type="transmembrane region" description="Helical" evidence="2">
    <location>
        <begin position="184"/>
        <end position="206"/>
    </location>
</feature>
<evidence type="ECO:0000256" key="1">
    <source>
        <dbReference type="SAM" id="MobiDB-lite"/>
    </source>
</evidence>
<keyword evidence="2" id="KW-0812">Transmembrane</keyword>
<evidence type="ECO:0000256" key="2">
    <source>
        <dbReference type="SAM" id="Phobius"/>
    </source>
</evidence>
<evidence type="ECO:0008006" key="5">
    <source>
        <dbReference type="Google" id="ProtNLM"/>
    </source>
</evidence>
<feature type="transmembrane region" description="Helical" evidence="2">
    <location>
        <begin position="127"/>
        <end position="148"/>
    </location>
</feature>
<dbReference type="Pfam" id="PF03729">
    <property type="entry name" value="DUF308"/>
    <property type="match status" value="2"/>
</dbReference>
<keyword evidence="2" id="KW-1133">Transmembrane helix</keyword>
<feature type="transmembrane region" description="Helical" evidence="2">
    <location>
        <begin position="101"/>
        <end position="121"/>
    </location>
</feature>
<dbReference type="PANTHER" id="PTHR34989:SF1">
    <property type="entry name" value="PROTEIN HDED"/>
    <property type="match status" value="1"/>
</dbReference>
<feature type="transmembrane region" description="Helical" evidence="2">
    <location>
        <begin position="68"/>
        <end position="89"/>
    </location>
</feature>
<dbReference type="InterPro" id="IPR005325">
    <property type="entry name" value="DUF308_memb"/>
</dbReference>
<dbReference type="PANTHER" id="PTHR34989">
    <property type="entry name" value="PROTEIN HDED"/>
    <property type="match status" value="1"/>
</dbReference>
<dbReference type="Proteomes" id="UP001501777">
    <property type="component" value="Unassembled WGS sequence"/>
</dbReference>
<reference evidence="3 4" key="1">
    <citation type="journal article" date="2019" name="Int. J. Syst. Evol. Microbiol.">
        <title>The Global Catalogue of Microorganisms (GCM) 10K type strain sequencing project: providing services to taxonomists for standard genome sequencing and annotation.</title>
        <authorList>
            <consortium name="The Broad Institute Genomics Platform"/>
            <consortium name="The Broad Institute Genome Sequencing Center for Infectious Disease"/>
            <person name="Wu L."/>
            <person name="Ma J."/>
        </authorList>
    </citation>
    <scope>NUCLEOTIDE SEQUENCE [LARGE SCALE GENOMIC DNA]</scope>
    <source>
        <strain evidence="3 4">JCM 4395</strain>
    </source>
</reference>